<dbReference type="EMBL" id="JH597773">
    <property type="protein sequence ID" value="EHQ08301.1"/>
    <property type="molecule type" value="Genomic_DNA"/>
</dbReference>
<dbReference type="AlphaFoldDB" id="H2CL50"/>
<protein>
    <submittedName>
        <fullName evidence="1">Uncharacterized protein</fullName>
    </submittedName>
</protein>
<proteinExistence type="predicted"/>
<gene>
    <name evidence="1" type="ORF">Lepil_3644</name>
</gene>
<sequence length="137" mass="14627">MEQLQISMTMHKVEAGTGKVLVSNIVNDTRKYNRVEGKDGESLRLRAADGAAAIDLSQYEDITFLQIAGTYAESDSVAGIIEGSPAPIEYELDGDGTGAFSRASRLTLEGPTNVSALHVRAIDERLVKFSIIVGANA</sequence>
<dbReference type="RefSeq" id="WP_002774845.1">
    <property type="nucleotide sequence ID" value="NZ_JH597773.1"/>
</dbReference>
<accession>H2CL50</accession>
<evidence type="ECO:0000313" key="1">
    <source>
        <dbReference type="EMBL" id="EHQ08301.1"/>
    </source>
</evidence>
<dbReference type="Proteomes" id="UP000005737">
    <property type="component" value="Unassembled WGS sequence"/>
</dbReference>
<evidence type="ECO:0000313" key="2">
    <source>
        <dbReference type="Proteomes" id="UP000005737"/>
    </source>
</evidence>
<reference evidence="1 2" key="1">
    <citation type="submission" date="2011-10" db="EMBL/GenBank/DDBJ databases">
        <title>The Improved High-Quality Draft genome of Leptonema illini DSM 21528.</title>
        <authorList>
            <consortium name="US DOE Joint Genome Institute (JGI-PGF)"/>
            <person name="Lucas S."/>
            <person name="Copeland A."/>
            <person name="Lapidus A."/>
            <person name="Glavina del Rio T."/>
            <person name="Dalin E."/>
            <person name="Tice H."/>
            <person name="Bruce D."/>
            <person name="Goodwin L."/>
            <person name="Pitluck S."/>
            <person name="Peters L."/>
            <person name="Mikhailova N."/>
            <person name="Held B."/>
            <person name="Kyrpides N."/>
            <person name="Mavromatis K."/>
            <person name="Ivanova N."/>
            <person name="Markowitz V."/>
            <person name="Cheng J.-F."/>
            <person name="Hugenholtz P."/>
            <person name="Woyke T."/>
            <person name="Wu D."/>
            <person name="Gronow S."/>
            <person name="Wellnitz S."/>
            <person name="Brambilla E.-M."/>
            <person name="Klenk H.-P."/>
            <person name="Eisen J.A."/>
        </authorList>
    </citation>
    <scope>NUCLEOTIDE SEQUENCE [LARGE SCALE GENOMIC DNA]</scope>
    <source>
        <strain evidence="1 2">DSM 21528</strain>
    </source>
</reference>
<keyword evidence="2" id="KW-1185">Reference proteome</keyword>
<organism evidence="1 2">
    <name type="scientific">Leptonema illini DSM 21528</name>
    <dbReference type="NCBI Taxonomy" id="929563"/>
    <lineage>
        <taxon>Bacteria</taxon>
        <taxon>Pseudomonadati</taxon>
        <taxon>Spirochaetota</taxon>
        <taxon>Spirochaetia</taxon>
        <taxon>Leptospirales</taxon>
        <taxon>Leptospiraceae</taxon>
        <taxon>Leptonema</taxon>
    </lineage>
</organism>
<name>H2CL50_9LEPT</name>
<dbReference type="STRING" id="183.GCA_002009735_02077"/>
<dbReference type="HOGENOM" id="CLU_1862718_0_0_12"/>